<name>Q2J5I0_FRACC</name>
<dbReference type="HOGENOM" id="CLU_1459296_0_0_11"/>
<proteinExistence type="predicted"/>
<dbReference type="Gene3D" id="3.30.70.100">
    <property type="match status" value="1"/>
</dbReference>
<protein>
    <submittedName>
        <fullName evidence="2">Uncharacterized protein</fullName>
    </submittedName>
</protein>
<dbReference type="STRING" id="106370.Francci3_4114"/>
<gene>
    <name evidence="2" type="ordered locus">Francci3_4114</name>
</gene>
<feature type="compositionally biased region" description="Pro residues" evidence="1">
    <location>
        <begin position="176"/>
        <end position="185"/>
    </location>
</feature>
<feature type="region of interest" description="Disordered" evidence="1">
    <location>
        <begin position="1"/>
        <end position="78"/>
    </location>
</feature>
<evidence type="ECO:0000313" key="3">
    <source>
        <dbReference type="Proteomes" id="UP000001937"/>
    </source>
</evidence>
<organism evidence="2 3">
    <name type="scientific">Frankia casuarinae (strain DSM 45818 / CECT 9043 / HFP020203 / CcI3)</name>
    <dbReference type="NCBI Taxonomy" id="106370"/>
    <lineage>
        <taxon>Bacteria</taxon>
        <taxon>Bacillati</taxon>
        <taxon>Actinomycetota</taxon>
        <taxon>Actinomycetes</taxon>
        <taxon>Frankiales</taxon>
        <taxon>Frankiaceae</taxon>
        <taxon>Frankia</taxon>
    </lineage>
</organism>
<reference evidence="2 3" key="1">
    <citation type="journal article" date="2007" name="Genome Res.">
        <title>Genome characteristics of facultatively symbiotic Frankia sp. strains reflect host range and host plant biogeography.</title>
        <authorList>
            <person name="Normand P."/>
            <person name="Lapierre P."/>
            <person name="Tisa L.S."/>
            <person name="Gogarten J.P."/>
            <person name="Alloisio N."/>
            <person name="Bagnarol E."/>
            <person name="Bassi C.A."/>
            <person name="Berry A.M."/>
            <person name="Bickhart D.M."/>
            <person name="Choisne N."/>
            <person name="Couloux A."/>
            <person name="Cournoyer B."/>
            <person name="Cruveiller S."/>
            <person name="Daubin V."/>
            <person name="Demange N."/>
            <person name="Francino M.P."/>
            <person name="Goltsman E."/>
            <person name="Huang Y."/>
            <person name="Kopp O.R."/>
            <person name="Labarre L."/>
            <person name="Lapidus A."/>
            <person name="Lavire C."/>
            <person name="Marechal J."/>
            <person name="Martinez M."/>
            <person name="Mastronunzio J.E."/>
            <person name="Mullin B.C."/>
            <person name="Niemann J."/>
            <person name="Pujic P."/>
            <person name="Rawnsley T."/>
            <person name="Rouy Z."/>
            <person name="Schenowitz C."/>
            <person name="Sellstedt A."/>
            <person name="Tavares F."/>
            <person name="Tomkins J.P."/>
            <person name="Vallenet D."/>
            <person name="Valverde C."/>
            <person name="Wall L.G."/>
            <person name="Wang Y."/>
            <person name="Medigue C."/>
            <person name="Benson D.R."/>
        </authorList>
    </citation>
    <scope>NUCLEOTIDE SEQUENCE [LARGE SCALE GENOMIC DNA]</scope>
    <source>
        <strain evidence="3">DSM 45818 / CECT 9043 / CcI3</strain>
    </source>
</reference>
<dbReference type="KEGG" id="fra:Francci3_4114"/>
<sequence>MPHRSHPHRGGPPLFPRTPRPHRPTHPTGCHRTSSVAFPPAPEPTLTRATHSDETAAGPGSSHHHRPQPPAPRLTPSTCTNRLCGSPWGESWGAVYLWEDKDSAYGRPPGVSKVVALIGYPPTSRTYFTVEAATEGLSRVGALAAGLGLAYENPLAEPMRRPTEFIPPGAGKFVVGPPPARPVTE</sequence>
<evidence type="ECO:0000256" key="1">
    <source>
        <dbReference type="SAM" id="MobiDB-lite"/>
    </source>
</evidence>
<keyword evidence="3" id="KW-1185">Reference proteome</keyword>
<dbReference type="AlphaFoldDB" id="Q2J5I0"/>
<dbReference type="Proteomes" id="UP000001937">
    <property type="component" value="Chromosome"/>
</dbReference>
<evidence type="ECO:0000313" key="2">
    <source>
        <dbReference type="EMBL" id="ABD13462.1"/>
    </source>
</evidence>
<dbReference type="EMBL" id="CP000249">
    <property type="protein sequence ID" value="ABD13462.1"/>
    <property type="molecule type" value="Genomic_DNA"/>
</dbReference>
<accession>Q2J5I0</accession>
<feature type="region of interest" description="Disordered" evidence="1">
    <location>
        <begin position="162"/>
        <end position="185"/>
    </location>
</feature>